<evidence type="ECO:0000256" key="3">
    <source>
        <dbReference type="ARBA" id="ARBA00070393"/>
    </source>
</evidence>
<evidence type="ECO:0000256" key="4">
    <source>
        <dbReference type="SAM" id="MobiDB-lite"/>
    </source>
</evidence>
<feature type="region of interest" description="Disordered" evidence="4">
    <location>
        <begin position="26"/>
        <end position="66"/>
    </location>
</feature>
<feature type="non-terminal residue" evidence="6">
    <location>
        <position position="1"/>
    </location>
</feature>
<sequence>QHREEYSGGTKSHQFLRKLLATHLSSDVTSPSISKSVSESSRPFSVMMHPAGPGSGDSPEGFPEQPRLQPQIGNGTAQTLEGDRCAAVWRGGGAGRRPAMIASCLCYLLLPAVRLFRSLSDAFFTCRKNALLAKSSSPQVEGNFAMAPPGPDQEECEGLLQQWREEGWNQALSTASEGPLADKGLAESSLALLMDNSGEQDAASEDKWSSRQLSDLQAAENLDQPFPEVLGEEPLAEVEGPLWAAVPVQTGPQYADCAVGNGHVYAVGAVAAEQWEEDPAMVAWSIAPEPMPQEETSMWPFEGLEQLQPPPMEIPYHEILWREWEDFSTQPDAQGLEAGDGPQFQFTLMSYNILAQDLMQQSSELYLHCHPDILNWNYRFANLMQEFQHWDPDILCLQEVQEDHYWEQLEPSLRMMGFTCFYKRRTGCKTDGCAVCYKPTRFRLLCASPVEYFRPGLELLNRDNVGLVLLLQPLVPEGLGQVSVAPLCVANTHVLYNPRRGDVKLAQMAILLAEVDKVARLSDGSHCPIILCGDLNSVPDSPLYNFIRDGELQYNGMPAWKVSGQEDFSHQLYQRKLQAPLWPSSLGITDCCQYVTSCHPKKSERRKYGRDFLLRFRFCNIACQRPVGLVLMEGVTDTKPDRPAGWAESIFEKEISELEPAFSRTIGNLQHCLHLTSVYTHFLPQHGRPEVTTMPLGLGMTVDYIFFSAESCENENRTDHRLDRDGTLKLLGRLSLLSEEILWAANGLPNPFYSSDHLCLLASFGMEVTAP</sequence>
<dbReference type="AlphaFoldDB" id="A0A1A6HIJ1"/>
<dbReference type="GO" id="GO:0000175">
    <property type="term" value="F:3'-5'-RNA exonuclease activity"/>
    <property type="evidence" value="ECO:0007669"/>
    <property type="project" value="TreeGrafter"/>
</dbReference>
<dbReference type="InterPro" id="IPR050410">
    <property type="entry name" value="CCR4/nocturin_mRNA_transcr"/>
</dbReference>
<dbReference type="SUPFAM" id="SSF56219">
    <property type="entry name" value="DNase I-like"/>
    <property type="match status" value="1"/>
</dbReference>
<reference evidence="6 7" key="1">
    <citation type="submission" date="2016-06" db="EMBL/GenBank/DDBJ databases">
        <title>The Draft Genome Sequence and Annotation of the Desert Woodrat Neotoma lepida.</title>
        <authorList>
            <person name="Campbell M."/>
            <person name="Oakeson K.F."/>
            <person name="Yandell M."/>
            <person name="Halpert J.R."/>
            <person name="Dearing D."/>
        </authorList>
    </citation>
    <scope>NUCLEOTIDE SEQUENCE [LARGE SCALE GENOMIC DNA]</scope>
    <source>
        <strain evidence="6">417</strain>
        <tissue evidence="6">Liver</tissue>
    </source>
</reference>
<protein>
    <recommendedName>
        <fullName evidence="3">Protein angel homolog 1</fullName>
    </recommendedName>
</protein>
<keyword evidence="7" id="KW-1185">Reference proteome</keyword>
<evidence type="ECO:0000256" key="1">
    <source>
        <dbReference type="ARBA" id="ARBA00010774"/>
    </source>
</evidence>
<dbReference type="Gene3D" id="3.60.10.10">
    <property type="entry name" value="Endonuclease/exonuclease/phosphatase"/>
    <property type="match status" value="1"/>
</dbReference>
<comment type="similarity">
    <text evidence="1">Belongs to the CCR4/nocturin family.</text>
</comment>
<name>A0A1A6HIJ1_NEOLE</name>
<evidence type="ECO:0000313" key="6">
    <source>
        <dbReference type="EMBL" id="OBS77462.1"/>
    </source>
</evidence>
<organism evidence="6 7">
    <name type="scientific">Neotoma lepida</name>
    <name type="common">Desert woodrat</name>
    <dbReference type="NCBI Taxonomy" id="56216"/>
    <lineage>
        <taxon>Eukaryota</taxon>
        <taxon>Metazoa</taxon>
        <taxon>Chordata</taxon>
        <taxon>Craniata</taxon>
        <taxon>Vertebrata</taxon>
        <taxon>Euteleostomi</taxon>
        <taxon>Mammalia</taxon>
        <taxon>Eutheria</taxon>
        <taxon>Euarchontoglires</taxon>
        <taxon>Glires</taxon>
        <taxon>Rodentia</taxon>
        <taxon>Myomorpha</taxon>
        <taxon>Muroidea</taxon>
        <taxon>Cricetidae</taxon>
        <taxon>Neotominae</taxon>
        <taxon>Neotoma</taxon>
    </lineage>
</organism>
<keyword evidence="2" id="KW-0597">Phosphoprotein</keyword>
<dbReference type="PANTHER" id="PTHR12121">
    <property type="entry name" value="CARBON CATABOLITE REPRESSOR PROTEIN 4"/>
    <property type="match status" value="1"/>
</dbReference>
<dbReference type="Pfam" id="PF03372">
    <property type="entry name" value="Exo_endo_phos"/>
    <property type="match status" value="1"/>
</dbReference>
<dbReference type="EMBL" id="LZPO01029788">
    <property type="protein sequence ID" value="OBS77462.1"/>
    <property type="molecule type" value="Genomic_DNA"/>
</dbReference>
<feature type="compositionally biased region" description="Low complexity" evidence="4">
    <location>
        <begin position="26"/>
        <end position="41"/>
    </location>
</feature>
<dbReference type="Proteomes" id="UP000092124">
    <property type="component" value="Unassembled WGS sequence"/>
</dbReference>
<dbReference type="InterPro" id="IPR036691">
    <property type="entry name" value="Endo/exonu/phosph_ase_sf"/>
</dbReference>
<evidence type="ECO:0000313" key="7">
    <source>
        <dbReference type="Proteomes" id="UP000092124"/>
    </source>
</evidence>
<dbReference type="STRING" id="56216.A0A1A6HIJ1"/>
<accession>A0A1A6HIJ1</accession>
<evidence type="ECO:0000259" key="5">
    <source>
        <dbReference type="Pfam" id="PF03372"/>
    </source>
</evidence>
<feature type="domain" description="Endonuclease/exonuclease/phosphatase" evidence="5">
    <location>
        <begin position="349"/>
        <end position="709"/>
    </location>
</feature>
<proteinExistence type="inferred from homology"/>
<dbReference type="OrthoDB" id="10253982at2759"/>
<dbReference type="InterPro" id="IPR005135">
    <property type="entry name" value="Endo/exonuclease/phosphatase"/>
</dbReference>
<dbReference type="FunFam" id="3.60.10.10:FF:000025">
    <property type="entry name" value="Angel homolog 1 (Drosophila)"/>
    <property type="match status" value="1"/>
</dbReference>
<gene>
    <name evidence="6" type="ORF">A6R68_16061</name>
</gene>
<comment type="caution">
    <text evidence="6">The sequence shown here is derived from an EMBL/GenBank/DDBJ whole genome shotgun (WGS) entry which is preliminary data.</text>
</comment>
<evidence type="ECO:0000256" key="2">
    <source>
        <dbReference type="ARBA" id="ARBA00022553"/>
    </source>
</evidence>
<dbReference type="PANTHER" id="PTHR12121:SF28">
    <property type="entry name" value="PROTEIN ANGEL HOMOLOG 1"/>
    <property type="match status" value="1"/>
</dbReference>